<accession>A0A1M4XTA6</accession>
<dbReference type="Proteomes" id="UP000184509">
    <property type="component" value="Unassembled WGS sequence"/>
</dbReference>
<reference evidence="1 2" key="1">
    <citation type="submission" date="2016-11" db="EMBL/GenBank/DDBJ databases">
        <authorList>
            <person name="Jaros S."/>
            <person name="Januszkiewicz K."/>
            <person name="Wedrychowicz H."/>
        </authorList>
    </citation>
    <scope>NUCLEOTIDE SEQUENCE [LARGE SCALE GENOMIC DNA]</scope>
    <source>
        <strain evidence="1 2">DSM 26991</strain>
    </source>
</reference>
<protein>
    <submittedName>
        <fullName evidence="1">Uncharacterized protein</fullName>
    </submittedName>
</protein>
<sequence length="46" mass="5732">MTVASLYIILNFLWYYKHNKYNIEYLHTAIFKKKIKLNNYLIYSIK</sequence>
<evidence type="ECO:0000313" key="1">
    <source>
        <dbReference type="EMBL" id="SHE96482.1"/>
    </source>
</evidence>
<organism evidence="1 2">
    <name type="scientific">Bacteroides luti</name>
    <dbReference type="NCBI Taxonomy" id="1297750"/>
    <lineage>
        <taxon>Bacteria</taxon>
        <taxon>Pseudomonadati</taxon>
        <taxon>Bacteroidota</taxon>
        <taxon>Bacteroidia</taxon>
        <taxon>Bacteroidales</taxon>
        <taxon>Bacteroidaceae</taxon>
        <taxon>Bacteroides</taxon>
    </lineage>
</organism>
<proteinExistence type="predicted"/>
<keyword evidence="2" id="KW-1185">Reference proteome</keyword>
<gene>
    <name evidence="1" type="ORF">SAMN05444405_104118</name>
</gene>
<dbReference type="AlphaFoldDB" id="A0A1M4XTA6"/>
<evidence type="ECO:0000313" key="2">
    <source>
        <dbReference type="Proteomes" id="UP000184509"/>
    </source>
</evidence>
<name>A0A1M4XTA6_9BACE</name>
<dbReference type="EMBL" id="FQTV01000004">
    <property type="protein sequence ID" value="SHE96482.1"/>
    <property type="molecule type" value="Genomic_DNA"/>
</dbReference>
<dbReference type="STRING" id="1297750.SAMN05444405_104118"/>